<accession>A0AAV0XWK9</accession>
<evidence type="ECO:0000313" key="2">
    <source>
        <dbReference type="Proteomes" id="UP001160148"/>
    </source>
</evidence>
<comment type="caution">
    <text evidence="1">The sequence shown here is derived from an EMBL/GenBank/DDBJ whole genome shotgun (WGS) entry which is preliminary data.</text>
</comment>
<evidence type="ECO:0000313" key="1">
    <source>
        <dbReference type="EMBL" id="CAI6372833.1"/>
    </source>
</evidence>
<protein>
    <submittedName>
        <fullName evidence="1">Uncharacterized protein</fullName>
    </submittedName>
</protein>
<keyword evidence="2" id="KW-1185">Reference proteome</keyword>
<proteinExistence type="predicted"/>
<dbReference type="AlphaFoldDB" id="A0AAV0XWK9"/>
<dbReference type="EMBL" id="CARXXK010001082">
    <property type="protein sequence ID" value="CAI6372833.1"/>
    <property type="molecule type" value="Genomic_DNA"/>
</dbReference>
<organism evidence="1 2">
    <name type="scientific">Macrosiphum euphorbiae</name>
    <name type="common">potato aphid</name>
    <dbReference type="NCBI Taxonomy" id="13131"/>
    <lineage>
        <taxon>Eukaryota</taxon>
        <taxon>Metazoa</taxon>
        <taxon>Ecdysozoa</taxon>
        <taxon>Arthropoda</taxon>
        <taxon>Hexapoda</taxon>
        <taxon>Insecta</taxon>
        <taxon>Pterygota</taxon>
        <taxon>Neoptera</taxon>
        <taxon>Paraneoptera</taxon>
        <taxon>Hemiptera</taxon>
        <taxon>Sternorrhyncha</taxon>
        <taxon>Aphidomorpha</taxon>
        <taxon>Aphidoidea</taxon>
        <taxon>Aphididae</taxon>
        <taxon>Macrosiphini</taxon>
        <taxon>Macrosiphum</taxon>
    </lineage>
</organism>
<name>A0AAV0XWK9_9HEMI</name>
<sequence length="140" mass="16112">MVEYSENLVVVDNNISNEYLNISVLENNLTVNENEHNSENAAELWGFADSFEKMPNTASPVNLVAVNHRKNLYRPKVRSSVRNNRIRKGLTEEYKWKVKNTKPTSLVFSSTPNISTSLSAQSNELDFFKLFFPDHIFKND</sequence>
<gene>
    <name evidence="1" type="ORF">MEUPH1_LOCUS26652</name>
</gene>
<dbReference type="Proteomes" id="UP001160148">
    <property type="component" value="Unassembled WGS sequence"/>
</dbReference>
<reference evidence="1 2" key="1">
    <citation type="submission" date="2023-01" db="EMBL/GenBank/DDBJ databases">
        <authorList>
            <person name="Whitehead M."/>
        </authorList>
    </citation>
    <scope>NUCLEOTIDE SEQUENCE [LARGE SCALE GENOMIC DNA]</scope>
</reference>